<dbReference type="Gene3D" id="2.70.98.70">
    <property type="match status" value="1"/>
</dbReference>
<evidence type="ECO:0000313" key="3">
    <source>
        <dbReference type="EMBL" id="SEL59747.1"/>
    </source>
</evidence>
<sequence>MSHSEPLSTRWARLMNRLAARRAALSRPATALISQPEPRSIGYLARGRQLCAGNFVFAGHLVQAPDTPIWELDPPDAAFAAEMHGFGWLDDLVAVGDGPARARAQEWLWNWIDRYGNGTGPGWTPDLTGRRLIRWISQAMFLLRGQPSEASRPLFRSLAQQTAFLARRWHATSPGLPRFEALTGLIYAGLALEGMERHLAPARTALARECDARIDAQGGLPTRNPEELLDVFTLLTWTALTLSEAGHSADDAHWRAIERIAPTLRLLRHADGGLARFHGGGRGLEGRLDAALATSGVKTRHAQGLAMGYARLGAGRTSVIIDAAAPPVGPASGGAHASTLAFELTSGRRPLIVSCGSGASFGTEWRRAGRATPSHSTLVLASQSSARLSNDTAHGDWLSEAPSHVPVSLSRAPDGLRFEGAQNGYVAAHGLTHIRRLDLTFDGRGLAGEDMLIAIEEADKRRFDLALDATRLHGVPFDIRFHLHPDIDASVDLGGTAISLALRSGEIWVFRSDGRAALSLQPSVYLEKTRLKPRAAEQIVLSGRATAYATHVRWSLAKAQDTPIGIRDLIEDVPEPATDD</sequence>
<dbReference type="OrthoDB" id="9787373at2"/>
<dbReference type="Pfam" id="PF07940">
    <property type="entry name" value="Hepar_II_III_C"/>
    <property type="match status" value="1"/>
</dbReference>
<protein>
    <submittedName>
        <fullName evidence="3">Uncharacterized conserved protein, heparinase superfamily</fullName>
    </submittedName>
</protein>
<dbReference type="Gene3D" id="1.50.10.100">
    <property type="entry name" value="Chondroitin AC/alginate lyase"/>
    <property type="match status" value="1"/>
</dbReference>
<evidence type="ECO:0000256" key="1">
    <source>
        <dbReference type="ARBA" id="ARBA00004196"/>
    </source>
</evidence>
<dbReference type="STRING" id="1287727.SAMN05443999_106183"/>
<dbReference type="InterPro" id="IPR012480">
    <property type="entry name" value="Hepar_II_III_C"/>
</dbReference>
<evidence type="ECO:0000313" key="4">
    <source>
        <dbReference type="Proteomes" id="UP000199582"/>
    </source>
</evidence>
<keyword evidence="4" id="KW-1185">Reference proteome</keyword>
<reference evidence="3 4" key="1">
    <citation type="submission" date="2016-10" db="EMBL/GenBank/DDBJ databases">
        <authorList>
            <person name="de Groot N.N."/>
        </authorList>
    </citation>
    <scope>NUCLEOTIDE SEQUENCE [LARGE SCALE GENOMIC DNA]</scope>
    <source>
        <strain evidence="3 4">DSM 100674</strain>
    </source>
</reference>
<name>A0A1H7RK45_9RHOB</name>
<comment type="subcellular location">
    <subcellularLocation>
        <location evidence="1">Cell envelope</location>
    </subcellularLocation>
</comment>
<gene>
    <name evidence="3" type="ORF">SAMN05443999_106183</name>
</gene>
<dbReference type="EMBL" id="FOAG01000006">
    <property type="protein sequence ID" value="SEL59747.1"/>
    <property type="molecule type" value="Genomic_DNA"/>
</dbReference>
<dbReference type="GO" id="GO:0016829">
    <property type="term" value="F:lyase activity"/>
    <property type="evidence" value="ECO:0007669"/>
    <property type="project" value="InterPro"/>
</dbReference>
<accession>A0A1H7RK45</accession>
<dbReference type="GO" id="GO:0030313">
    <property type="term" value="C:cell envelope"/>
    <property type="evidence" value="ECO:0007669"/>
    <property type="project" value="UniProtKB-SubCell"/>
</dbReference>
<dbReference type="InterPro" id="IPR008929">
    <property type="entry name" value="Chondroitin_lyas"/>
</dbReference>
<organism evidence="3 4">
    <name type="scientific">Roseovarius azorensis</name>
    <dbReference type="NCBI Taxonomy" id="1287727"/>
    <lineage>
        <taxon>Bacteria</taxon>
        <taxon>Pseudomonadati</taxon>
        <taxon>Pseudomonadota</taxon>
        <taxon>Alphaproteobacteria</taxon>
        <taxon>Rhodobacterales</taxon>
        <taxon>Roseobacteraceae</taxon>
        <taxon>Roseovarius</taxon>
    </lineage>
</organism>
<evidence type="ECO:0000259" key="2">
    <source>
        <dbReference type="Pfam" id="PF07940"/>
    </source>
</evidence>
<dbReference type="RefSeq" id="WP_093036504.1">
    <property type="nucleotide sequence ID" value="NZ_FOAG01000006.1"/>
</dbReference>
<proteinExistence type="predicted"/>
<feature type="domain" description="Heparinase II/III-like C-terminal" evidence="2">
    <location>
        <begin position="299"/>
        <end position="555"/>
    </location>
</feature>
<dbReference type="AlphaFoldDB" id="A0A1H7RK45"/>
<dbReference type="Proteomes" id="UP000199582">
    <property type="component" value="Unassembled WGS sequence"/>
</dbReference>